<evidence type="ECO:0000259" key="6">
    <source>
        <dbReference type="PROSITE" id="PS50835"/>
    </source>
</evidence>
<dbReference type="PANTHER" id="PTHR44337:SF16">
    <property type="entry name" value="CARCINOEMBRYONIC ANTIGEN-RELATED CELL ADHESION MOLECULE 20-LIKE-RELATED"/>
    <property type="match status" value="1"/>
</dbReference>
<dbReference type="InterPro" id="IPR007110">
    <property type="entry name" value="Ig-like_dom"/>
</dbReference>
<dbReference type="InterPro" id="IPR013783">
    <property type="entry name" value="Ig-like_fold"/>
</dbReference>
<dbReference type="InterPro" id="IPR036179">
    <property type="entry name" value="Ig-like_dom_sf"/>
</dbReference>
<protein>
    <submittedName>
        <fullName evidence="7">Carcinoembryonic antigen-related cell adhesion molecule 1</fullName>
    </submittedName>
</protein>
<evidence type="ECO:0000313" key="7">
    <source>
        <dbReference type="EMBL" id="TWW78982.1"/>
    </source>
</evidence>
<dbReference type="AlphaFoldDB" id="A0A5C6PGT0"/>
<feature type="chain" id="PRO_5022688189" evidence="5">
    <location>
        <begin position="22"/>
        <end position="262"/>
    </location>
</feature>
<dbReference type="Pfam" id="PF13927">
    <property type="entry name" value="Ig_3"/>
    <property type="match status" value="1"/>
</dbReference>
<keyword evidence="8" id="KW-1185">Reference proteome</keyword>
<evidence type="ECO:0000313" key="8">
    <source>
        <dbReference type="Proteomes" id="UP000324091"/>
    </source>
</evidence>
<reference evidence="7 8" key="1">
    <citation type="submission" date="2019-04" db="EMBL/GenBank/DDBJ databases">
        <title>Chromosome genome assembly for Takifugu flavidus.</title>
        <authorList>
            <person name="Xiao S."/>
        </authorList>
    </citation>
    <scope>NUCLEOTIDE SEQUENCE [LARGE SCALE GENOMIC DNA]</scope>
    <source>
        <strain evidence="7">HTHZ2018</strain>
        <tissue evidence="7">Muscle</tissue>
    </source>
</reference>
<dbReference type="InterPro" id="IPR003599">
    <property type="entry name" value="Ig_sub"/>
</dbReference>
<organism evidence="7 8">
    <name type="scientific">Takifugu flavidus</name>
    <name type="common">sansaifugu</name>
    <dbReference type="NCBI Taxonomy" id="433684"/>
    <lineage>
        <taxon>Eukaryota</taxon>
        <taxon>Metazoa</taxon>
        <taxon>Chordata</taxon>
        <taxon>Craniata</taxon>
        <taxon>Vertebrata</taxon>
        <taxon>Euteleostomi</taxon>
        <taxon>Actinopterygii</taxon>
        <taxon>Neopterygii</taxon>
        <taxon>Teleostei</taxon>
        <taxon>Neoteleostei</taxon>
        <taxon>Acanthomorphata</taxon>
        <taxon>Eupercaria</taxon>
        <taxon>Tetraodontiformes</taxon>
        <taxon>Tetradontoidea</taxon>
        <taxon>Tetraodontidae</taxon>
        <taxon>Takifugu</taxon>
    </lineage>
</organism>
<gene>
    <name evidence="7" type="ORF">D4764_10G0000120</name>
</gene>
<dbReference type="InterPro" id="IPR003598">
    <property type="entry name" value="Ig_sub2"/>
</dbReference>
<evidence type="ECO:0000256" key="3">
    <source>
        <dbReference type="ARBA" id="ARBA00023180"/>
    </source>
</evidence>
<keyword evidence="3" id="KW-0325">Glycoprotein</keyword>
<dbReference type="EMBL" id="RHFK02000002">
    <property type="protein sequence ID" value="TWW78982.1"/>
    <property type="molecule type" value="Genomic_DNA"/>
</dbReference>
<dbReference type="PROSITE" id="PS50835">
    <property type="entry name" value="IG_LIKE"/>
    <property type="match status" value="1"/>
</dbReference>
<evidence type="ECO:0000256" key="5">
    <source>
        <dbReference type="SAM" id="SignalP"/>
    </source>
</evidence>
<evidence type="ECO:0000256" key="2">
    <source>
        <dbReference type="ARBA" id="ARBA00023157"/>
    </source>
</evidence>
<name>A0A5C6PGT0_9TELE</name>
<dbReference type="SUPFAM" id="SSF48726">
    <property type="entry name" value="Immunoglobulin"/>
    <property type="match status" value="2"/>
</dbReference>
<keyword evidence="4" id="KW-0393">Immunoglobulin domain</keyword>
<dbReference type="InterPro" id="IPR052598">
    <property type="entry name" value="IgSF_CEA-related"/>
</dbReference>
<dbReference type="Gene3D" id="2.60.40.10">
    <property type="entry name" value="Immunoglobulins"/>
    <property type="match status" value="2"/>
</dbReference>
<dbReference type="SMART" id="SM00408">
    <property type="entry name" value="IGc2"/>
    <property type="match status" value="1"/>
</dbReference>
<sequence length="262" mass="28540">MKHTFLRAALLFIHASGFCSAAGIITDEDVRGVKGESVTFATSLEPSAESFLALTWSFNRTTNIITSTSTDVVGKGYESRIALNKQTGSLLLSNLTEEDSGEYELIIFPYGGQQLQGSATLKVLTLVSKPSVSCPDPVLIEGQSVKLTCDADSFVSRVWTKDGKAVVSGDRFSFHDGNRVLSISPLDRRDSGEFTCSVSNDLSSESDKCNLHIYYGPDTATVLQLPAKAELEERVRLICSADSLPEATFYWTFKSTTIRSHV</sequence>
<evidence type="ECO:0000256" key="1">
    <source>
        <dbReference type="ARBA" id="ARBA00022729"/>
    </source>
</evidence>
<proteinExistence type="predicted"/>
<evidence type="ECO:0000256" key="4">
    <source>
        <dbReference type="ARBA" id="ARBA00023319"/>
    </source>
</evidence>
<dbReference type="Pfam" id="PF07686">
    <property type="entry name" value="V-set"/>
    <property type="match status" value="1"/>
</dbReference>
<dbReference type="PANTHER" id="PTHR44337">
    <property type="entry name" value="CARCINOEMBRYONIC ANTIGEN-RELATED CELL ADHESION MOLECULE 8"/>
    <property type="match status" value="1"/>
</dbReference>
<accession>A0A5C6PGT0</accession>
<feature type="signal peptide" evidence="5">
    <location>
        <begin position="1"/>
        <end position="21"/>
    </location>
</feature>
<keyword evidence="2" id="KW-1015">Disulfide bond</keyword>
<comment type="caution">
    <text evidence="7">The sequence shown here is derived from an EMBL/GenBank/DDBJ whole genome shotgun (WGS) entry which is preliminary data.</text>
</comment>
<dbReference type="InterPro" id="IPR013106">
    <property type="entry name" value="Ig_V-set"/>
</dbReference>
<dbReference type="SMART" id="SM00409">
    <property type="entry name" value="IG"/>
    <property type="match status" value="2"/>
</dbReference>
<feature type="domain" description="Ig-like" evidence="6">
    <location>
        <begin position="130"/>
        <end position="212"/>
    </location>
</feature>
<dbReference type="Proteomes" id="UP000324091">
    <property type="component" value="Chromosome 10"/>
</dbReference>
<keyword evidence="1 5" id="KW-0732">Signal</keyword>